<name>A0ABV7GXS1_9BURK</name>
<comment type="caution">
    <text evidence="3">The sequence shown here is derived from an EMBL/GenBank/DDBJ whole genome shotgun (WGS) entry which is preliminary data.</text>
</comment>
<accession>A0ABV7GXS1</accession>
<dbReference type="RefSeq" id="WP_377300731.1">
    <property type="nucleotide sequence ID" value="NZ_CP180191.1"/>
</dbReference>
<feature type="chain" id="PRO_5047184676" evidence="1">
    <location>
        <begin position="23"/>
        <end position="219"/>
    </location>
</feature>
<organism evidence="3 4">
    <name type="scientific">Piscinibacterium candidicorallinum</name>
    <dbReference type="NCBI Taxonomy" id="1793872"/>
    <lineage>
        <taxon>Bacteria</taxon>
        <taxon>Pseudomonadati</taxon>
        <taxon>Pseudomonadota</taxon>
        <taxon>Betaproteobacteria</taxon>
        <taxon>Burkholderiales</taxon>
        <taxon>Piscinibacterium</taxon>
    </lineage>
</organism>
<keyword evidence="1" id="KW-0732">Signal</keyword>
<evidence type="ECO:0000313" key="4">
    <source>
        <dbReference type="Proteomes" id="UP001595556"/>
    </source>
</evidence>
<evidence type="ECO:0000259" key="2">
    <source>
        <dbReference type="Pfam" id="PF09832"/>
    </source>
</evidence>
<evidence type="ECO:0000313" key="3">
    <source>
        <dbReference type="EMBL" id="MFC3146464.1"/>
    </source>
</evidence>
<feature type="domain" description="DUF2059" evidence="2">
    <location>
        <begin position="143"/>
        <end position="189"/>
    </location>
</feature>
<dbReference type="EMBL" id="JBHRTI010000003">
    <property type="protein sequence ID" value="MFC3146464.1"/>
    <property type="molecule type" value="Genomic_DNA"/>
</dbReference>
<reference evidence="4" key="1">
    <citation type="journal article" date="2019" name="Int. J. Syst. Evol. Microbiol.">
        <title>The Global Catalogue of Microorganisms (GCM) 10K type strain sequencing project: providing services to taxonomists for standard genome sequencing and annotation.</title>
        <authorList>
            <consortium name="The Broad Institute Genomics Platform"/>
            <consortium name="The Broad Institute Genome Sequencing Center for Infectious Disease"/>
            <person name="Wu L."/>
            <person name="Ma J."/>
        </authorList>
    </citation>
    <scope>NUCLEOTIDE SEQUENCE [LARGE SCALE GENOMIC DNA]</scope>
    <source>
        <strain evidence="4">KCTC 52168</strain>
    </source>
</reference>
<proteinExistence type="predicted"/>
<protein>
    <submittedName>
        <fullName evidence="3">DUF2059 domain-containing protein</fullName>
    </submittedName>
</protein>
<dbReference type="Pfam" id="PF09832">
    <property type="entry name" value="DUF2059"/>
    <property type="match status" value="1"/>
</dbReference>
<dbReference type="Proteomes" id="UP001595556">
    <property type="component" value="Unassembled WGS sequence"/>
</dbReference>
<evidence type="ECO:0000256" key="1">
    <source>
        <dbReference type="SAM" id="SignalP"/>
    </source>
</evidence>
<sequence length="219" mass="23613">MVRSLAQAVLSLAVALPIAASAQVSDLSIPAPAAGPTADTREVRTALARQIIDVSDFDKVSANMMNAISSSLPQELGPGIAQQMNEALQKAVKDKKITPAQQQKARAELPKLLDTYLRTELPKLDQAMRKSWAAMDMKKIVYDAAVPFYVDNFDATELRQILAFQSSPVGQKVLTKTPQLVGSLLPALQRNLVASARPLADAASSMQKVETYVIEAAKK</sequence>
<gene>
    <name evidence="3" type="ORF">ACFOEN_02275</name>
</gene>
<feature type="signal peptide" evidence="1">
    <location>
        <begin position="1"/>
        <end position="22"/>
    </location>
</feature>
<dbReference type="InterPro" id="IPR018637">
    <property type="entry name" value="DUF2059"/>
</dbReference>
<keyword evidence="4" id="KW-1185">Reference proteome</keyword>